<evidence type="ECO:0000256" key="2">
    <source>
        <dbReference type="SAM" id="MobiDB-lite"/>
    </source>
</evidence>
<dbReference type="STRING" id="1314674.A0A0D7BS04"/>
<dbReference type="GO" id="GO:0032007">
    <property type="term" value="P:negative regulation of TOR signaling"/>
    <property type="evidence" value="ECO:0007669"/>
    <property type="project" value="TreeGrafter"/>
</dbReference>
<dbReference type="GO" id="GO:0005634">
    <property type="term" value="C:nucleus"/>
    <property type="evidence" value="ECO:0007669"/>
    <property type="project" value="InterPro"/>
</dbReference>
<accession>A0A0D7BS04</accession>
<feature type="compositionally biased region" description="Polar residues" evidence="2">
    <location>
        <begin position="28"/>
        <end position="37"/>
    </location>
</feature>
<dbReference type="GO" id="GO:0051056">
    <property type="term" value="P:regulation of small GTPase mediated signal transduction"/>
    <property type="evidence" value="ECO:0007669"/>
    <property type="project" value="InterPro"/>
</dbReference>
<dbReference type="InterPro" id="IPR016024">
    <property type="entry name" value="ARM-type_fold"/>
</dbReference>
<keyword evidence="1" id="KW-0343">GTPase activation</keyword>
<feature type="compositionally biased region" description="Polar residues" evidence="2">
    <location>
        <begin position="280"/>
        <end position="295"/>
    </location>
</feature>
<feature type="region of interest" description="Disordered" evidence="2">
    <location>
        <begin position="936"/>
        <end position="960"/>
    </location>
</feature>
<feature type="region of interest" description="Disordered" evidence="2">
    <location>
        <begin position="252"/>
        <end position="296"/>
    </location>
</feature>
<dbReference type="InterPro" id="IPR035974">
    <property type="entry name" value="Rap/Ran-GAP_sf"/>
</dbReference>
<dbReference type="OrthoDB" id="19311at2759"/>
<dbReference type="SUPFAM" id="SSF48371">
    <property type="entry name" value="ARM repeat"/>
    <property type="match status" value="1"/>
</dbReference>
<feature type="compositionally biased region" description="Acidic residues" evidence="2">
    <location>
        <begin position="1416"/>
        <end position="1426"/>
    </location>
</feature>
<feature type="region of interest" description="Disordered" evidence="2">
    <location>
        <begin position="737"/>
        <end position="773"/>
    </location>
</feature>
<gene>
    <name evidence="4" type="ORF">CYLTODRAFT_387821</name>
</gene>
<proteinExistence type="predicted"/>
<organism evidence="4 5">
    <name type="scientific">Cylindrobasidium torrendii FP15055 ss-10</name>
    <dbReference type="NCBI Taxonomy" id="1314674"/>
    <lineage>
        <taxon>Eukaryota</taxon>
        <taxon>Fungi</taxon>
        <taxon>Dikarya</taxon>
        <taxon>Basidiomycota</taxon>
        <taxon>Agaricomycotina</taxon>
        <taxon>Agaricomycetes</taxon>
        <taxon>Agaricomycetidae</taxon>
        <taxon>Agaricales</taxon>
        <taxon>Marasmiineae</taxon>
        <taxon>Physalacriaceae</taxon>
        <taxon>Cylindrobasidium</taxon>
    </lineage>
</organism>
<feature type="region of interest" description="Disordered" evidence="2">
    <location>
        <begin position="1"/>
        <end position="37"/>
    </location>
</feature>
<evidence type="ECO:0000256" key="1">
    <source>
        <dbReference type="ARBA" id="ARBA00022468"/>
    </source>
</evidence>
<dbReference type="PANTHER" id="PTHR10063:SF0">
    <property type="entry name" value="TUBERIN"/>
    <property type="match status" value="1"/>
</dbReference>
<dbReference type="PROSITE" id="PS50085">
    <property type="entry name" value="RAPGAP"/>
    <property type="match status" value="1"/>
</dbReference>
<feature type="compositionally biased region" description="Basic and acidic residues" evidence="2">
    <location>
        <begin position="1"/>
        <end position="10"/>
    </location>
</feature>
<dbReference type="InterPro" id="IPR027107">
    <property type="entry name" value="Tuberin/Ral-act_asu"/>
</dbReference>
<dbReference type="FunFam" id="3.40.50.11210:FF:000007">
    <property type="entry name" value="Tuberous sclerosis 2"/>
    <property type="match status" value="1"/>
</dbReference>
<evidence type="ECO:0000259" key="3">
    <source>
        <dbReference type="PROSITE" id="PS50085"/>
    </source>
</evidence>
<reference evidence="4 5" key="1">
    <citation type="journal article" date="2015" name="Fungal Genet. Biol.">
        <title>Evolution of novel wood decay mechanisms in Agaricales revealed by the genome sequences of Fistulina hepatica and Cylindrobasidium torrendii.</title>
        <authorList>
            <person name="Floudas D."/>
            <person name="Held B.W."/>
            <person name="Riley R."/>
            <person name="Nagy L.G."/>
            <person name="Koehler G."/>
            <person name="Ransdell A.S."/>
            <person name="Younus H."/>
            <person name="Chow J."/>
            <person name="Chiniquy J."/>
            <person name="Lipzen A."/>
            <person name="Tritt A."/>
            <person name="Sun H."/>
            <person name="Haridas S."/>
            <person name="LaButti K."/>
            <person name="Ohm R.A."/>
            <person name="Kues U."/>
            <person name="Blanchette R.A."/>
            <person name="Grigoriev I.V."/>
            <person name="Minto R.E."/>
            <person name="Hibbett D.S."/>
        </authorList>
    </citation>
    <scope>NUCLEOTIDE SEQUENCE [LARGE SCALE GENOMIC DNA]</scope>
    <source>
        <strain evidence="4 5">FP15055 ss-10</strain>
    </source>
</reference>
<dbReference type="Proteomes" id="UP000054007">
    <property type="component" value="Unassembled WGS sequence"/>
</dbReference>
<dbReference type="EMBL" id="KN880439">
    <property type="protein sequence ID" value="KIY72954.1"/>
    <property type="molecule type" value="Genomic_DNA"/>
</dbReference>
<dbReference type="Pfam" id="PF02145">
    <property type="entry name" value="Rap_GAP"/>
    <property type="match status" value="1"/>
</dbReference>
<feature type="domain" description="Rap-GAP" evidence="3">
    <location>
        <begin position="1486"/>
        <end position="1718"/>
    </location>
</feature>
<name>A0A0D7BS04_9AGAR</name>
<protein>
    <recommendedName>
        <fullName evidence="3">Rap-GAP domain-containing protein</fullName>
    </recommendedName>
</protein>
<dbReference type="InterPro" id="IPR018515">
    <property type="entry name" value="Tuberin-type_domain"/>
</dbReference>
<evidence type="ECO:0000313" key="4">
    <source>
        <dbReference type="EMBL" id="KIY72954.1"/>
    </source>
</evidence>
<feature type="compositionally biased region" description="Basic and acidic residues" evidence="2">
    <location>
        <begin position="936"/>
        <end position="947"/>
    </location>
</feature>
<feature type="compositionally biased region" description="Low complexity" evidence="2">
    <location>
        <begin position="744"/>
        <end position="767"/>
    </location>
</feature>
<dbReference type="Pfam" id="PF03542">
    <property type="entry name" value="Tuberin"/>
    <property type="match status" value="1"/>
</dbReference>
<dbReference type="GO" id="GO:0005096">
    <property type="term" value="F:GTPase activator activity"/>
    <property type="evidence" value="ECO:0007669"/>
    <property type="project" value="UniProtKB-KW"/>
</dbReference>
<evidence type="ECO:0000313" key="5">
    <source>
        <dbReference type="Proteomes" id="UP000054007"/>
    </source>
</evidence>
<dbReference type="GO" id="GO:0033596">
    <property type="term" value="C:TSC1-TSC2 complex"/>
    <property type="evidence" value="ECO:0007669"/>
    <property type="project" value="TreeGrafter"/>
</dbReference>
<dbReference type="InterPro" id="IPR000331">
    <property type="entry name" value="Rap/Ran_GAP_dom"/>
</dbReference>
<dbReference type="SUPFAM" id="SSF111347">
    <property type="entry name" value="Rap/Ran-GAP"/>
    <property type="match status" value="1"/>
</dbReference>
<sequence length="1757" mass="195498">MSRPDVETNGRRSRANTGFWARTRRPTPISQNTSSSASIYSTTPMTLSVDALLYELSQSSAAPSLGHARALAEALPTHSPLPPCSTLLPILNRFCSNDSPTPCQVAGFDILAGYWDNDQAGSLGTADRLTFFSLFLGSPVQWSLELWEPRFKALRAVSKFGADIVGNEIPFLELLKSWINGAFDRLGAEGIERAEELQRERSIGILAEFLTSIADKPEIAARVPEQDLRAVVQFYAQLVDRFIVYTPEQIPTVTSPAPSEPESRTSTPSRPAISHKRHPSSMSGLASPLTPSSIAPPSKTPADIAVDLYLKHLSLQIPRLTAASLHGILPVCFRAMSAYAVPLTRLSIPTAAKTKLLTTEDRIIELVERLFNGRFSSTCLAVLKRHLSPPPPEEWDISDMESYAKVAATCSGAHRTLRYRIRRALTTRLARAYISQQASLNYAHSGAPGSLDIEEELMERAFDDVNLSGWEAGKLGKAMADSVQAWVDLGMHAPNALLLREGKERVLGEMAGTLRDIMQELDDRDEMSARLDDQEAVAVGETLYNLAGYILHLVNPDGTPVDVHLGQNPLPVSGMPLLRLLSSLLSRDHSLNCQPDLCAILLRISRHLSDVETAKLPAIMANQHDITPTSPDWLDRWKSILDNSAMVGVGRVATTAAVMDALWDVYESVRDMPSYRGPLADVVYDYCRKTVASPRERDLDECTAIWRVLGDEVVLRTEDGEDVKHYLELLEMATDDPVSDDADTVTSGDTSDTRSSSPVVHTPTPSRHMSDFPSREREGLMSILSSFTGTASRSQSTHPQVFDESVTISGRDAGTKATTVPLSVGGVSALISIFAQLSFTSRALEEECRQRALQVYQFLLKILDVSQQTKVRLAVLQFLMRVRADRAHRLYYKDESWDVDRQVFNLASLIGRTRESPVTTPDAPTMDAISELRRARARMPHDQDPSRRRNSRGRGVSYATSRSRSRVPALSVGIVYETLWRIPETYPFAIADADIPSDGIITYDPLGPGRQPVLAVSLFLKAVCTILEEEHDWELLSYVLCHLPAQLANKHLFCGPETRKMCKRLLTVLCKGLAEGSFAGKVNKWPLGLRAVDAHGLVYHSLANLVSYRRCFSTQECHMLVQTLVAGLDLQAATQKSCLHTLCVAVYELPASVTKYMSHILEKLSRIMSNPHMATHILGLLNIIGSSPKLHANFTDEQFKTVFGVALQYLQHYNERRHEPVLSWSLAQHVRILSFGTLYVWFLAVKMGDRPGHIPYITRQLLLANEGNGRMDDATEVCFDWLSRYAYGSADSRPATSLFSELIMGRAKNAGKEEAASLEKTWIMGNAVVTIRTLVRLGWFEILVRRPSGYIKWMCRLENAPMVGVGDVDPDLDSMTAALVDERGPPTALNNGHDGDLGDAAQVTQHQNIVDRLTETDTEVDVTEADEPARPDPISGYVWSKTAPSQRRKDVVIDPSFFPLQFSGYPHTKPTPVPFRGESKLLQSFIRSIDRLPVIDTHKVGVLYVAPGQTDELEILRNTYGSPAYTRFLEHVGRLIDLRGQEDVYAGGLDPEEDGAYAYAWWDDIKQILFHTATMMPTHEHDQQCTRKKSHVGNDFVRIVWNDGGRVYRFDTLSTQFQFVNIVIEPHSLGAIAAFSTHHDDKHGQEGEYMKVTVQRAEGMADFAPIGEYKIVSAAELPSFVRQLCLLGDWYGSMWSKTKGDTVREEVTTNWHERLMAISRFKEKHGMTDREMADAEAEEQELGIMSQQSKRDFSTSF</sequence>
<keyword evidence="5" id="KW-1185">Reference proteome</keyword>
<feature type="region of interest" description="Disordered" evidence="2">
    <location>
        <begin position="1414"/>
        <end position="1439"/>
    </location>
</feature>
<dbReference type="PANTHER" id="PTHR10063">
    <property type="entry name" value="TUBERIN"/>
    <property type="match status" value="1"/>
</dbReference>
<dbReference type="Gene3D" id="3.40.50.11210">
    <property type="entry name" value="Rap/Ran-GAP"/>
    <property type="match status" value="1"/>
</dbReference>